<accession>A6TLT8</accession>
<organism evidence="2 3">
    <name type="scientific">Alkaliphilus metalliredigens (strain QYMF)</name>
    <dbReference type="NCBI Taxonomy" id="293826"/>
    <lineage>
        <taxon>Bacteria</taxon>
        <taxon>Bacillati</taxon>
        <taxon>Bacillota</taxon>
        <taxon>Clostridia</taxon>
        <taxon>Peptostreptococcales</taxon>
        <taxon>Natronincolaceae</taxon>
        <taxon>Alkaliphilus</taxon>
    </lineage>
</organism>
<proteinExistence type="predicted"/>
<keyword evidence="1" id="KW-1133">Transmembrane helix</keyword>
<name>A6TLT8_ALKMQ</name>
<evidence type="ECO:0000313" key="2">
    <source>
        <dbReference type="EMBL" id="ABR47156.1"/>
    </source>
</evidence>
<sequence length="69" mass="7571">MKEVKYMSEVASTNVLGGLFGRDSSVLFFFLLLVVIFCSCGIFKGAGDSLLFFFLLLAVLFGGRQLSFC</sequence>
<dbReference type="eggNOG" id="ENOG502ZMMW">
    <property type="taxonomic scope" value="Bacteria"/>
</dbReference>
<feature type="transmembrane region" description="Helical" evidence="1">
    <location>
        <begin position="26"/>
        <end position="43"/>
    </location>
</feature>
<feature type="transmembrane region" description="Helical" evidence="1">
    <location>
        <begin position="50"/>
        <end position="68"/>
    </location>
</feature>
<gene>
    <name evidence="2" type="ordered locus">Amet_0936</name>
</gene>
<reference evidence="3" key="1">
    <citation type="journal article" date="2016" name="Genome Announc.">
        <title>Complete genome sequence of Alkaliphilus metalliredigens strain QYMF, an alkaliphilic and metal-reducing bacterium isolated from borax-contaminated leachate ponds.</title>
        <authorList>
            <person name="Hwang C."/>
            <person name="Copeland A."/>
            <person name="Lucas S."/>
            <person name="Lapidus A."/>
            <person name="Barry K."/>
            <person name="Detter J.C."/>
            <person name="Glavina Del Rio T."/>
            <person name="Hammon N."/>
            <person name="Israni S."/>
            <person name="Dalin E."/>
            <person name="Tice H."/>
            <person name="Pitluck S."/>
            <person name="Chertkov O."/>
            <person name="Brettin T."/>
            <person name="Bruce D."/>
            <person name="Han C."/>
            <person name="Schmutz J."/>
            <person name="Larimer F."/>
            <person name="Land M.L."/>
            <person name="Hauser L."/>
            <person name="Kyrpides N."/>
            <person name="Mikhailova N."/>
            <person name="Ye Q."/>
            <person name="Zhou J."/>
            <person name="Richardson P."/>
            <person name="Fields M.W."/>
        </authorList>
    </citation>
    <scope>NUCLEOTIDE SEQUENCE [LARGE SCALE GENOMIC DNA]</scope>
    <source>
        <strain evidence="3">QYMF</strain>
    </source>
</reference>
<dbReference type="STRING" id="293826.Amet_0936"/>
<dbReference type="EMBL" id="CP000724">
    <property type="protein sequence ID" value="ABR47156.1"/>
    <property type="molecule type" value="Genomic_DNA"/>
</dbReference>
<dbReference type="HOGENOM" id="CLU_2875736_0_0_9"/>
<dbReference type="KEGG" id="amt:Amet_0936"/>
<evidence type="ECO:0000313" key="3">
    <source>
        <dbReference type="Proteomes" id="UP000001572"/>
    </source>
</evidence>
<evidence type="ECO:0000256" key="1">
    <source>
        <dbReference type="SAM" id="Phobius"/>
    </source>
</evidence>
<dbReference type="AlphaFoldDB" id="A6TLT8"/>
<keyword evidence="1" id="KW-0472">Membrane</keyword>
<protein>
    <submittedName>
        <fullName evidence="2">Uncharacterized protein</fullName>
    </submittedName>
</protein>
<keyword evidence="1" id="KW-0812">Transmembrane</keyword>
<dbReference type="Proteomes" id="UP000001572">
    <property type="component" value="Chromosome"/>
</dbReference>
<keyword evidence="3" id="KW-1185">Reference proteome</keyword>